<keyword evidence="3" id="KW-1185">Reference proteome</keyword>
<gene>
    <name evidence="2" type="ORF">J0695_33410</name>
</gene>
<dbReference type="Gene3D" id="1.20.120.20">
    <property type="entry name" value="Apolipoprotein"/>
    <property type="match status" value="1"/>
</dbReference>
<organism evidence="2 3">
    <name type="scientific">Streptomyces beijiangensis</name>
    <dbReference type="NCBI Taxonomy" id="163361"/>
    <lineage>
        <taxon>Bacteria</taxon>
        <taxon>Bacillati</taxon>
        <taxon>Actinomycetota</taxon>
        <taxon>Actinomycetes</taxon>
        <taxon>Kitasatosporales</taxon>
        <taxon>Streptomycetaceae</taxon>
        <taxon>Streptomyces</taxon>
    </lineage>
</organism>
<dbReference type="EMBL" id="JAFLRJ010000421">
    <property type="protein sequence ID" value="MBO0516635.1"/>
    <property type="molecule type" value="Genomic_DNA"/>
</dbReference>
<evidence type="ECO:0000256" key="1">
    <source>
        <dbReference type="SAM" id="MobiDB-lite"/>
    </source>
</evidence>
<sequence>MSTAAVPPPGFAVVRGRGYRSGQVDRFVAALSLDRDEAWERAARLTVLAKEMEGEASALRERVAGLAPQTYATLGERAQALLALSSDEADEVRTGAQEAAQAVQTAAEQVARRLADAARADADAVRTEADARAQELLDDAQSTADDLRIGSHRDVKEWRGEALTALKDTRVRTSAFLAEQEKEQAERWDAAERDLADRERACEAREAELAAYAERRLAEAGRALAEAEETARHGQEDAEARGAELLADGRIREERAARETDRILREHEDAREELRAHMAHVRSSLATLTGRAPAEG</sequence>
<feature type="region of interest" description="Disordered" evidence="1">
    <location>
        <begin position="226"/>
        <end position="264"/>
    </location>
</feature>
<proteinExistence type="predicted"/>
<accession>A0A939JLQ0</accession>
<dbReference type="RefSeq" id="WP_206968519.1">
    <property type="nucleotide sequence ID" value="NZ_BAAAJJ010000001.1"/>
</dbReference>
<evidence type="ECO:0000313" key="2">
    <source>
        <dbReference type="EMBL" id="MBO0516635.1"/>
    </source>
</evidence>
<dbReference type="SUPFAM" id="SSF47162">
    <property type="entry name" value="Apolipoprotein"/>
    <property type="match status" value="1"/>
</dbReference>
<evidence type="ECO:0000313" key="3">
    <source>
        <dbReference type="Proteomes" id="UP000664167"/>
    </source>
</evidence>
<feature type="compositionally biased region" description="Basic and acidic residues" evidence="1">
    <location>
        <begin position="229"/>
        <end position="264"/>
    </location>
</feature>
<dbReference type="AlphaFoldDB" id="A0A939JLQ0"/>
<comment type="caution">
    <text evidence="2">The sequence shown here is derived from an EMBL/GenBank/DDBJ whole genome shotgun (WGS) entry which is preliminary data.</text>
</comment>
<name>A0A939JLQ0_9ACTN</name>
<protein>
    <submittedName>
        <fullName evidence="2">Cellulose-binding protein</fullName>
    </submittedName>
</protein>
<reference evidence="2" key="1">
    <citation type="submission" date="2021-03" db="EMBL/GenBank/DDBJ databases">
        <title>Streptomyces poriferae sp. nov., a novel marine sponge-derived Actinobacteria species with anti-MRSA activity.</title>
        <authorList>
            <person name="Sandoval-Powers M."/>
            <person name="Kralova S."/>
            <person name="Nguyen G.-S."/>
            <person name="Fawwal D."/>
            <person name="Degnes K."/>
            <person name="Klinkenberg G."/>
            <person name="Sletta H."/>
            <person name="Wentzel A."/>
            <person name="Liles M.R."/>
        </authorList>
    </citation>
    <scope>NUCLEOTIDE SEQUENCE</scope>
    <source>
        <strain evidence="2">DSM 41794</strain>
    </source>
</reference>
<dbReference type="Proteomes" id="UP000664167">
    <property type="component" value="Unassembled WGS sequence"/>
</dbReference>